<accession>A0A4Q9N1N6</accession>
<gene>
    <name evidence="1" type="ORF">BD311DRAFT_749163</name>
</gene>
<proteinExistence type="predicted"/>
<protein>
    <submittedName>
        <fullName evidence="1">Uncharacterized protein</fullName>
    </submittedName>
</protein>
<dbReference type="Proteomes" id="UP000292957">
    <property type="component" value="Unassembled WGS sequence"/>
</dbReference>
<dbReference type="AlphaFoldDB" id="A0A4Q9N1N6"/>
<dbReference type="EMBL" id="ML143392">
    <property type="protein sequence ID" value="TBU33072.1"/>
    <property type="molecule type" value="Genomic_DNA"/>
</dbReference>
<name>A0A4Q9N1N6_9APHY</name>
<evidence type="ECO:0000313" key="1">
    <source>
        <dbReference type="EMBL" id="TBU33072.1"/>
    </source>
</evidence>
<sequence length="187" mass="20581">MESWVPNDRGYISHRVPRPRLLSQTLPQDVARVLDSPPVLSPNQPSTILPSSRLAALDHVCLVSQILCFIGGNADVFVRPFHKFHYGAEFLHLLKELSALPRASCLRLIPWTVRVLCMVFHGTPALTTMRRFSSRLGFGMIAVTARSVTISTPQHVRDGTGTAPLGVVWFAEGVDTGFRGAHGDSWA</sequence>
<reference evidence="1" key="1">
    <citation type="submission" date="2019-01" db="EMBL/GenBank/DDBJ databases">
        <title>Draft genome sequences of three monokaryotic isolates of the white-rot basidiomycete fungus Dichomitus squalens.</title>
        <authorList>
            <consortium name="DOE Joint Genome Institute"/>
            <person name="Lopez S.C."/>
            <person name="Andreopoulos B."/>
            <person name="Pangilinan J."/>
            <person name="Lipzen A."/>
            <person name="Riley R."/>
            <person name="Ahrendt S."/>
            <person name="Ng V."/>
            <person name="Barry K."/>
            <person name="Daum C."/>
            <person name="Grigoriev I.V."/>
            <person name="Hilden K.S."/>
            <person name="Makela M.R."/>
            <person name="de Vries R.P."/>
        </authorList>
    </citation>
    <scope>NUCLEOTIDE SEQUENCE [LARGE SCALE GENOMIC DNA]</scope>
    <source>
        <strain evidence="1">OM18370.1</strain>
    </source>
</reference>
<organism evidence="1">
    <name type="scientific">Dichomitus squalens</name>
    <dbReference type="NCBI Taxonomy" id="114155"/>
    <lineage>
        <taxon>Eukaryota</taxon>
        <taxon>Fungi</taxon>
        <taxon>Dikarya</taxon>
        <taxon>Basidiomycota</taxon>
        <taxon>Agaricomycotina</taxon>
        <taxon>Agaricomycetes</taxon>
        <taxon>Polyporales</taxon>
        <taxon>Polyporaceae</taxon>
        <taxon>Dichomitus</taxon>
    </lineage>
</organism>